<comment type="similarity">
    <text evidence="2">Belongs to the FPP/GGPP synthase family.</text>
</comment>
<dbReference type="Gene3D" id="1.10.600.10">
    <property type="entry name" value="Farnesyl Diphosphate Synthase"/>
    <property type="match status" value="1"/>
</dbReference>
<dbReference type="Gene3D" id="3.50.50.60">
    <property type="entry name" value="FAD/NAD(P)-binding domain"/>
    <property type="match status" value="1"/>
</dbReference>
<evidence type="ECO:0000256" key="1">
    <source>
        <dbReference type="ARBA" id="ARBA00001946"/>
    </source>
</evidence>
<dbReference type="PROSITE" id="PS00723">
    <property type="entry name" value="POLYPRENYL_SYNTHASE_1"/>
    <property type="match status" value="1"/>
</dbReference>
<dbReference type="SUPFAM" id="SSF51905">
    <property type="entry name" value="FAD/NAD(P)-binding domain"/>
    <property type="match status" value="1"/>
</dbReference>
<dbReference type="PRINTS" id="PR00420">
    <property type="entry name" value="RNGMNOXGNASE"/>
</dbReference>
<dbReference type="Pfam" id="PF07992">
    <property type="entry name" value="Pyr_redox_2"/>
    <property type="match status" value="1"/>
</dbReference>
<dbReference type="SFLD" id="SFLDS00005">
    <property type="entry name" value="Isoprenoid_Synthase_Type_I"/>
    <property type="match status" value="1"/>
</dbReference>
<comment type="caution">
    <text evidence="7">The sequence shown here is derived from an EMBL/GenBank/DDBJ whole genome shotgun (WGS) entry which is preliminary data.</text>
</comment>
<protein>
    <submittedName>
        <fullName evidence="7">Geranylgeranyl reductase family protein</fullName>
    </submittedName>
</protein>
<evidence type="ECO:0000256" key="2">
    <source>
        <dbReference type="ARBA" id="ARBA00006706"/>
    </source>
</evidence>
<evidence type="ECO:0000256" key="3">
    <source>
        <dbReference type="ARBA" id="ARBA00022679"/>
    </source>
</evidence>
<evidence type="ECO:0000313" key="8">
    <source>
        <dbReference type="Proteomes" id="UP000630660"/>
    </source>
</evidence>
<evidence type="ECO:0000313" key="7">
    <source>
        <dbReference type="EMBL" id="MBD3364601.1"/>
    </source>
</evidence>
<dbReference type="NCBIfam" id="TIGR02032">
    <property type="entry name" value="GG-red-SF"/>
    <property type="match status" value="1"/>
</dbReference>
<keyword evidence="4" id="KW-0479">Metal-binding</keyword>
<gene>
    <name evidence="7" type="ORF">GF359_05245</name>
</gene>
<dbReference type="Proteomes" id="UP000630660">
    <property type="component" value="Unassembled WGS sequence"/>
</dbReference>
<dbReference type="GO" id="GO:0004659">
    <property type="term" value="F:prenyltransferase activity"/>
    <property type="evidence" value="ECO:0007669"/>
    <property type="project" value="InterPro"/>
</dbReference>
<dbReference type="SUPFAM" id="SSF48576">
    <property type="entry name" value="Terpenoid synthases"/>
    <property type="match status" value="1"/>
</dbReference>
<dbReference type="InterPro" id="IPR011777">
    <property type="entry name" value="Geranylgeranyl_Rdtase_fam"/>
</dbReference>
<dbReference type="GO" id="GO:0008299">
    <property type="term" value="P:isoprenoid biosynthetic process"/>
    <property type="evidence" value="ECO:0007669"/>
    <property type="project" value="InterPro"/>
</dbReference>
<sequence length="731" mass="81277">MIATDVLIAGAGPAGTEAAYQLSEAGLRVVVIEKRKLNREKPCGGAIQTGELLEFGSPPDEIIERRISNARIFGPEKTRLKISTRHRDQFSITVKRSTYDSWLQKRAAKARFLERAEILDLLHADGRWRISAITREGPLHLDADIVIHAAGANASSLERLLGLDVPGLKGMGITCQYWLEAGSQALDEVFCDSIEFHFDPDRIPGGYFWLFPKQDILVTGAGTTLDEIRKKKISLRRELDNFLNDQLPRLGLSPETPRLRMDGGKVPMTLRKKLWGDGLLITGDAAGVVSTIHGGGIYQARKTGLFAAQAARAYLDGGKKALPEYQERLREYFYQQERRWDERLRPFLQDNHLIKLLLEKGRGDEKIREGLGIVLSSTETHRRAYELIEEASFELIAGELDEIVAPERQLVNRELEKLFTEDSYLHEMANEVLLKGGKRLRAILVLLVGQALGAATEDLLPVALAYEVSHTASLVHDDIIDGGEWRRGAETLHRKFGVGHAITAGDALLIKGFEMMVAYSERPGVDRDTIINLINVGCRSGLHASEGEVRDINFSPEEIAGKSVEDYIELIRLKTGALLEAATEAGAVLARTSADVAGSMREFGMYLGIAFQIYDDAKDLLAASTISLKSRFTDIKKGKLTAQLIHTVNAASAQDRERLLHLLSTGSSEGADEILELYRKYDALQFNQKISREYLDRACEKLESLPESQHKEKLAGILRVLGYWTRFSPGV</sequence>
<organism evidence="7 8">
    <name type="scientific">candidate division WOR-3 bacterium</name>
    <dbReference type="NCBI Taxonomy" id="2052148"/>
    <lineage>
        <taxon>Bacteria</taxon>
        <taxon>Bacteria division WOR-3</taxon>
    </lineage>
</organism>
<dbReference type="InterPro" id="IPR036188">
    <property type="entry name" value="FAD/NAD-bd_sf"/>
</dbReference>
<feature type="domain" description="FAD/NAD(P)-binding" evidence="6">
    <location>
        <begin position="5"/>
        <end position="171"/>
    </location>
</feature>
<dbReference type="SFLD" id="SFLDG01017">
    <property type="entry name" value="Polyprenyl_Transferase_Like"/>
    <property type="match status" value="1"/>
</dbReference>
<dbReference type="AlphaFoldDB" id="A0A9D5QD23"/>
<evidence type="ECO:0000256" key="4">
    <source>
        <dbReference type="ARBA" id="ARBA00022723"/>
    </source>
</evidence>
<dbReference type="InterPro" id="IPR008949">
    <property type="entry name" value="Isoprenoid_synthase_dom_sf"/>
</dbReference>
<dbReference type="CDD" id="cd00685">
    <property type="entry name" value="Trans_IPPS_HT"/>
    <property type="match status" value="1"/>
</dbReference>
<name>A0A9D5QD23_UNCW3</name>
<dbReference type="EMBL" id="WJKJ01000168">
    <property type="protein sequence ID" value="MBD3364601.1"/>
    <property type="molecule type" value="Genomic_DNA"/>
</dbReference>
<reference evidence="7" key="1">
    <citation type="submission" date="2019-11" db="EMBL/GenBank/DDBJ databases">
        <title>Microbial mats filling the niche in hypersaline microbial mats.</title>
        <authorList>
            <person name="Wong H.L."/>
            <person name="Macleod F.I."/>
            <person name="White R.A. III"/>
            <person name="Burns B.P."/>
        </authorList>
    </citation>
    <scope>NUCLEOTIDE SEQUENCE</scope>
    <source>
        <strain evidence="7">Bin_327</strain>
    </source>
</reference>
<keyword evidence="5" id="KW-0460">Magnesium</keyword>
<dbReference type="PANTHER" id="PTHR12001:SF85">
    <property type="entry name" value="SHORT CHAIN ISOPRENYL DIPHOSPHATE SYNTHASE"/>
    <property type="match status" value="1"/>
</dbReference>
<dbReference type="InterPro" id="IPR023753">
    <property type="entry name" value="FAD/NAD-binding_dom"/>
</dbReference>
<keyword evidence="3" id="KW-0808">Transferase</keyword>
<evidence type="ECO:0000256" key="5">
    <source>
        <dbReference type="ARBA" id="ARBA00022842"/>
    </source>
</evidence>
<accession>A0A9D5QD23</accession>
<dbReference type="GO" id="GO:0046872">
    <property type="term" value="F:metal ion binding"/>
    <property type="evidence" value="ECO:0007669"/>
    <property type="project" value="UniProtKB-KW"/>
</dbReference>
<comment type="cofactor">
    <cofactor evidence="1">
        <name>Mg(2+)</name>
        <dbReference type="ChEBI" id="CHEBI:18420"/>
    </cofactor>
</comment>
<evidence type="ECO:0000259" key="6">
    <source>
        <dbReference type="Pfam" id="PF07992"/>
    </source>
</evidence>
<dbReference type="InterPro" id="IPR033749">
    <property type="entry name" value="Polyprenyl_synt_CS"/>
</dbReference>
<dbReference type="Pfam" id="PF00348">
    <property type="entry name" value="polyprenyl_synt"/>
    <property type="match status" value="1"/>
</dbReference>
<dbReference type="InterPro" id="IPR000092">
    <property type="entry name" value="Polyprenyl_synt"/>
</dbReference>
<dbReference type="GO" id="GO:0016628">
    <property type="term" value="F:oxidoreductase activity, acting on the CH-CH group of donors, NAD or NADP as acceptor"/>
    <property type="evidence" value="ECO:0007669"/>
    <property type="project" value="InterPro"/>
</dbReference>
<proteinExistence type="inferred from homology"/>
<dbReference type="PANTHER" id="PTHR12001">
    <property type="entry name" value="GERANYLGERANYL PYROPHOSPHATE SYNTHASE"/>
    <property type="match status" value="1"/>
</dbReference>